<dbReference type="EMBL" id="CAJOAY010003866">
    <property type="protein sequence ID" value="CAF4043760.1"/>
    <property type="molecule type" value="Genomic_DNA"/>
</dbReference>
<organism evidence="3 5">
    <name type="scientific">Adineta steineri</name>
    <dbReference type="NCBI Taxonomy" id="433720"/>
    <lineage>
        <taxon>Eukaryota</taxon>
        <taxon>Metazoa</taxon>
        <taxon>Spiralia</taxon>
        <taxon>Gnathifera</taxon>
        <taxon>Rotifera</taxon>
        <taxon>Eurotatoria</taxon>
        <taxon>Bdelloidea</taxon>
        <taxon>Adinetida</taxon>
        <taxon>Adinetidae</taxon>
        <taxon>Adineta</taxon>
    </lineage>
</organism>
<feature type="compositionally biased region" description="Basic residues" evidence="1">
    <location>
        <begin position="208"/>
        <end position="229"/>
    </location>
</feature>
<feature type="region of interest" description="Disordered" evidence="1">
    <location>
        <begin position="208"/>
        <end position="248"/>
    </location>
</feature>
<name>A0A815ETP2_9BILA</name>
<keyword evidence="2" id="KW-0812">Transmembrane</keyword>
<dbReference type="AlphaFoldDB" id="A0A815ETP2"/>
<evidence type="ECO:0000313" key="5">
    <source>
        <dbReference type="Proteomes" id="UP000663891"/>
    </source>
</evidence>
<protein>
    <submittedName>
        <fullName evidence="3">Uncharacterized protein</fullName>
    </submittedName>
</protein>
<evidence type="ECO:0000256" key="2">
    <source>
        <dbReference type="SAM" id="Phobius"/>
    </source>
</evidence>
<reference evidence="3" key="1">
    <citation type="submission" date="2021-02" db="EMBL/GenBank/DDBJ databases">
        <authorList>
            <person name="Nowell W R."/>
        </authorList>
    </citation>
    <scope>NUCLEOTIDE SEQUENCE</scope>
</reference>
<proteinExistence type="predicted"/>
<gene>
    <name evidence="4" type="ORF">OKA104_LOCUS32345</name>
    <name evidence="3" type="ORF">VCS650_LOCUS31861</name>
</gene>
<keyword evidence="2" id="KW-1133">Transmembrane helix</keyword>
<dbReference type="EMBL" id="CAJNON010000558">
    <property type="protein sequence ID" value="CAF1315925.1"/>
    <property type="molecule type" value="Genomic_DNA"/>
</dbReference>
<keyword evidence="2" id="KW-0472">Membrane</keyword>
<comment type="caution">
    <text evidence="3">The sequence shown here is derived from an EMBL/GenBank/DDBJ whole genome shotgun (WGS) entry which is preliminary data.</text>
</comment>
<dbReference type="OrthoDB" id="10044266at2759"/>
<feature type="compositionally biased region" description="Basic and acidic residues" evidence="1">
    <location>
        <begin position="110"/>
        <end position="119"/>
    </location>
</feature>
<feature type="compositionally biased region" description="Polar residues" evidence="1">
    <location>
        <begin position="75"/>
        <end position="99"/>
    </location>
</feature>
<sequence length="653" mass="74169">MKIVFEHEGRKTTIFGNDYDIIVNKIRSLFPDQNHRPIQFYDPELTDHFEFTSYEQVVDQPNGLKMSFDMSSTSNSYLTDPAPSSTFNKENNTNDPNITKSIGSKRSRKKSFEHQHKINEQPTLPNYCDVIVQGLQSKESFHAIQKEFLQQTSSHFIQQYPESTSRNVHHSFILALTQKFPALNFLNRTVDGVDGKAPHYTISRLLSRKKRNMKYSKSHPTPKRSRKSLAKPNSDDKTDEKEDVEETMEQEMTEISVVDHEKENSSNDALLLELINESNLNEISTLSVNLNELSVVTSPPPLRKIPTRSQTTPTNDRRATILSIPPSSPSVINDPAVLLKSLVVAPTVTQYEPTTLTYHNSLIHPTSVSSQSIVTVHKSILPRKTTTQTTQNETDSSTTKEAFVTMESNNILKRSTVENTEQSSTSINGLEVWYPKLSKSEELAYNKDVIRLRSIVKPKNKTTQHISVGEIHAPVYNTHAIRGRMLCQKKNVDFTMKVLEFQKIFHEEALIIEYSLLKDQVCTFEEIQNQARLLLNDLIEKYSIGPQEHMSETDFMMMNSLCKDSGEPNLFFKNGINGTHPDVGIVITSSKMKQFEKSFMFVTGLPYKMNVSIGGGGIHKILALLLIIYINLNDKPGHKILQILLNKCGMNKF</sequence>
<evidence type="ECO:0000313" key="4">
    <source>
        <dbReference type="EMBL" id="CAF4043760.1"/>
    </source>
</evidence>
<evidence type="ECO:0000313" key="3">
    <source>
        <dbReference type="EMBL" id="CAF1315925.1"/>
    </source>
</evidence>
<feature type="region of interest" description="Disordered" evidence="1">
    <location>
        <begin position="301"/>
        <end position="326"/>
    </location>
</feature>
<accession>A0A815ETP2</accession>
<feature type="region of interest" description="Disordered" evidence="1">
    <location>
        <begin position="75"/>
        <end position="119"/>
    </location>
</feature>
<feature type="transmembrane region" description="Helical" evidence="2">
    <location>
        <begin position="611"/>
        <end position="632"/>
    </location>
</feature>
<evidence type="ECO:0000256" key="1">
    <source>
        <dbReference type="SAM" id="MobiDB-lite"/>
    </source>
</evidence>
<dbReference type="Proteomes" id="UP000663891">
    <property type="component" value="Unassembled WGS sequence"/>
</dbReference>
<dbReference type="Proteomes" id="UP000663881">
    <property type="component" value="Unassembled WGS sequence"/>
</dbReference>